<dbReference type="PANTHER" id="PTHR43630:SF1">
    <property type="entry name" value="POLY-BETA-1,6-N-ACETYL-D-GLUCOSAMINE SYNTHASE"/>
    <property type="match status" value="1"/>
</dbReference>
<evidence type="ECO:0000313" key="7">
    <source>
        <dbReference type="Proteomes" id="UP001623591"/>
    </source>
</evidence>
<reference evidence="6 7" key="1">
    <citation type="submission" date="2024-11" db="EMBL/GenBank/DDBJ databases">
        <authorList>
            <person name="Heng Y.C."/>
            <person name="Lim A.C.H."/>
            <person name="Lee J.K.Y."/>
            <person name="Kittelmann S."/>
        </authorList>
    </citation>
    <scope>NUCLEOTIDE SEQUENCE [LARGE SCALE GENOMIC DNA]</scope>
    <source>
        <strain evidence="6 7">WILCCON 0185</strain>
    </source>
</reference>
<sequence>MSVSFKVWTIIAALLIYSCVMVICRLIILKLKDKKSNNFTKEQKNIFFKYDKNIKFKNKTSVDSYLEMKNAIKLDKDNTENIEKHFDISKAEKRYIKGLTSIFKTKRIQSAAFLGMIGTEKARLALEKYLVKEKDSTIKLYMANSLSDIGNKESIPVLADSLIDSHRFYRDKVNMLISDFGEAFNSYVPKLSKSNKIEIKELIVDFSSVYFSVYVKEYLLELINNMNSEIKAFQDLYDNYKSKGEKMPPVSINIEENYRKLVYKACNNLAKYYPKVLTEDMYLYSEDVEIRNIAVRALSSFNSIENLDRLIGFLRDEYTSRSAVNSISLIIVRNPGYINRVVMAFQEERDRLVKKELAKILSGRIEYFIMKLTSKSNVDAKEIIKEILLLGRTSEVINFLNKNKNVDIENELIAIIKEVIPKGLEKDFSMYLKEKLARKCGITPFHEAVPKNIEHRDKKLIRNLYVLLILCILISPVIYSIRHRDILFTLPIIEQVKLFIIDFNYYLAYYSLAISIIYLGLLVLSYLSSKRQVKLWRIKSRSLLFKKRILPAVSIIAPAYDEEKTIIESSNSLLNLKYPDYELILVNDGSKDNTLEVLINYYNLTRVDYIFDYKLNTKPIRGVYMNSSMPKLIVVDKEKGGKADSLNAGINISTKEYYCGIDADSLLEDEALLKLASLTLDEGIETPALGGNIFPINGCTIVQGQIKNIRIPKNKIAKFQTVEYIRAFMTGRLGWADLNSLLIISGAFGLFRKERVVSVGGYLTSSGKYEKDTVGEDMELVVRISRLMRELKLKYRICYSFNANCWTEVPEDIKTLKKQRYRWHKGLIDILTFHKKMLFNPGYGRTGILALPYFFIFELLGPIFELEGYIMVVFAVIFGLLNVQIALILFTSTVLMGVLISVSSLIIAETDIKYFSLKDVFILIGYAVIENFGPRQVVSFWRVGAYFNMFKNSQAWDKSERKGFEGINTSAKV</sequence>
<dbReference type="Gene3D" id="1.25.10.10">
    <property type="entry name" value="Leucine-rich Repeat Variant"/>
    <property type="match status" value="1"/>
</dbReference>
<evidence type="ECO:0000313" key="6">
    <source>
        <dbReference type="EMBL" id="MFL0245480.1"/>
    </source>
</evidence>
<feature type="domain" description="Glycosyltransferase 2-like" evidence="5">
    <location>
        <begin position="554"/>
        <end position="678"/>
    </location>
</feature>
<dbReference type="InterPro" id="IPR016024">
    <property type="entry name" value="ARM-type_fold"/>
</dbReference>
<keyword evidence="7" id="KW-1185">Reference proteome</keyword>
<name>A0ABW8T1H2_9CLOT</name>
<dbReference type="InterPro" id="IPR011989">
    <property type="entry name" value="ARM-like"/>
</dbReference>
<dbReference type="RefSeq" id="WP_406767943.1">
    <property type="nucleotide sequence ID" value="NZ_JBJHZZ010000001.1"/>
</dbReference>
<evidence type="ECO:0000256" key="3">
    <source>
        <dbReference type="ARBA" id="ARBA00022679"/>
    </source>
</evidence>
<keyword evidence="4" id="KW-1133">Transmembrane helix</keyword>
<evidence type="ECO:0000256" key="4">
    <source>
        <dbReference type="SAM" id="Phobius"/>
    </source>
</evidence>
<feature type="transmembrane region" description="Helical" evidence="4">
    <location>
        <begin position="6"/>
        <end position="28"/>
    </location>
</feature>
<dbReference type="InterPro" id="IPR004155">
    <property type="entry name" value="PBS_lyase_HEAT"/>
</dbReference>
<dbReference type="Proteomes" id="UP001623591">
    <property type="component" value="Unassembled WGS sequence"/>
</dbReference>
<dbReference type="EC" id="2.4.-.-" evidence="6"/>
<organism evidence="6 7">
    <name type="scientific">Candidatus Clostridium stratigraminis</name>
    <dbReference type="NCBI Taxonomy" id="3381661"/>
    <lineage>
        <taxon>Bacteria</taxon>
        <taxon>Bacillati</taxon>
        <taxon>Bacillota</taxon>
        <taxon>Clostridia</taxon>
        <taxon>Eubacteriales</taxon>
        <taxon>Clostridiaceae</taxon>
        <taxon>Clostridium</taxon>
    </lineage>
</organism>
<dbReference type="SUPFAM" id="SSF53448">
    <property type="entry name" value="Nucleotide-diphospho-sugar transferases"/>
    <property type="match status" value="1"/>
</dbReference>
<proteinExistence type="inferred from homology"/>
<dbReference type="SUPFAM" id="SSF48371">
    <property type="entry name" value="ARM repeat"/>
    <property type="match status" value="1"/>
</dbReference>
<keyword evidence="3 6" id="KW-0808">Transferase</keyword>
<dbReference type="EMBL" id="JBJHZZ010000001">
    <property type="protein sequence ID" value="MFL0245480.1"/>
    <property type="molecule type" value="Genomic_DNA"/>
</dbReference>
<accession>A0ABW8T1H2</accession>
<dbReference type="PROSITE" id="PS51257">
    <property type="entry name" value="PROKAR_LIPOPROTEIN"/>
    <property type="match status" value="1"/>
</dbReference>
<protein>
    <submittedName>
        <fullName evidence="6">Glycosyltransferase</fullName>
        <ecNumber evidence="6">2.4.-.-</ecNumber>
    </submittedName>
</protein>
<evidence type="ECO:0000256" key="2">
    <source>
        <dbReference type="ARBA" id="ARBA00022676"/>
    </source>
</evidence>
<gene>
    <name evidence="6" type="ORF">ACJDUG_00635</name>
</gene>
<dbReference type="SMART" id="SM00567">
    <property type="entry name" value="EZ_HEAT"/>
    <property type="match status" value="3"/>
</dbReference>
<keyword evidence="2 6" id="KW-0328">Glycosyltransferase</keyword>
<dbReference type="CDD" id="cd06423">
    <property type="entry name" value="CESA_like"/>
    <property type="match status" value="1"/>
</dbReference>
<dbReference type="InterPro" id="IPR001173">
    <property type="entry name" value="Glyco_trans_2-like"/>
</dbReference>
<comment type="similarity">
    <text evidence="1">Belongs to the glycosyltransferase 2 family.</text>
</comment>
<feature type="transmembrane region" description="Helical" evidence="4">
    <location>
        <begin position="464"/>
        <end position="481"/>
    </location>
</feature>
<feature type="transmembrane region" description="Helical" evidence="4">
    <location>
        <begin position="843"/>
        <end position="864"/>
    </location>
</feature>
<evidence type="ECO:0000256" key="1">
    <source>
        <dbReference type="ARBA" id="ARBA00006739"/>
    </source>
</evidence>
<evidence type="ECO:0000259" key="5">
    <source>
        <dbReference type="Pfam" id="PF00535"/>
    </source>
</evidence>
<keyword evidence="4" id="KW-0472">Membrane</keyword>
<dbReference type="Pfam" id="PF00535">
    <property type="entry name" value="Glycos_transf_2"/>
    <property type="match status" value="1"/>
</dbReference>
<keyword evidence="4" id="KW-0812">Transmembrane</keyword>
<feature type="transmembrane region" description="Helical" evidence="4">
    <location>
        <begin position="870"/>
        <end position="900"/>
    </location>
</feature>
<dbReference type="PANTHER" id="PTHR43630">
    <property type="entry name" value="POLY-BETA-1,6-N-ACETYL-D-GLUCOSAMINE SYNTHASE"/>
    <property type="match status" value="1"/>
</dbReference>
<feature type="transmembrane region" description="Helical" evidence="4">
    <location>
        <begin position="507"/>
        <end position="527"/>
    </location>
</feature>
<dbReference type="GO" id="GO:0016757">
    <property type="term" value="F:glycosyltransferase activity"/>
    <property type="evidence" value="ECO:0007669"/>
    <property type="project" value="UniProtKB-KW"/>
</dbReference>
<dbReference type="Gene3D" id="3.90.550.10">
    <property type="entry name" value="Spore Coat Polysaccharide Biosynthesis Protein SpsA, Chain A"/>
    <property type="match status" value="1"/>
</dbReference>
<dbReference type="InterPro" id="IPR029044">
    <property type="entry name" value="Nucleotide-diphossugar_trans"/>
</dbReference>
<comment type="caution">
    <text evidence="6">The sequence shown here is derived from an EMBL/GenBank/DDBJ whole genome shotgun (WGS) entry which is preliminary data.</text>
</comment>